<keyword evidence="3" id="KW-1185">Reference proteome</keyword>
<comment type="caution">
    <text evidence="2">The sequence shown here is derived from an EMBL/GenBank/DDBJ whole genome shotgun (WGS) entry which is preliminary data.</text>
</comment>
<dbReference type="SUPFAM" id="SSF50346">
    <property type="entry name" value="PRC-barrel domain"/>
    <property type="match status" value="2"/>
</dbReference>
<dbReference type="InterPro" id="IPR027275">
    <property type="entry name" value="PRC-brl_dom"/>
</dbReference>
<name>A0ABW8SKC8_9CLOT</name>
<proteinExistence type="predicted"/>
<dbReference type="InterPro" id="IPR011033">
    <property type="entry name" value="PRC_barrel-like_sf"/>
</dbReference>
<dbReference type="Gene3D" id="2.30.30.240">
    <property type="entry name" value="PRC-barrel domain"/>
    <property type="match status" value="2"/>
</dbReference>
<dbReference type="RefSeq" id="WP_406792584.1">
    <property type="nucleotide sequence ID" value="NZ_JBJHZX010000018.1"/>
</dbReference>
<sequence length="169" mass="19328">MYRTRDFIFMDAVNLSGNLLGFVSDIILNFNNKIVQGFVITPNSLFKKNLNVFLEDVVSFASVIVVTDTNRKKFLQFSDIKGMNVVDKKGHLIGIVEDILFHKNTFLIKALILSTGFISNFIDGKKIVLIDNLILGENNLLYRGESDNLKFFNSPHKLFDLEEDENYKI</sequence>
<dbReference type="EMBL" id="JBJHZX010000018">
    <property type="protein sequence ID" value="MFL0196474.1"/>
    <property type="molecule type" value="Genomic_DNA"/>
</dbReference>
<gene>
    <name evidence="2" type="ORF">ACJDU8_13045</name>
</gene>
<reference evidence="2 3" key="1">
    <citation type="submission" date="2024-11" db="EMBL/GenBank/DDBJ databases">
        <authorList>
            <person name="Heng Y.C."/>
            <person name="Lim A.C.H."/>
            <person name="Lee J.K.Y."/>
            <person name="Kittelmann S."/>
        </authorList>
    </citation>
    <scope>NUCLEOTIDE SEQUENCE [LARGE SCALE GENOMIC DNA]</scope>
    <source>
        <strain evidence="2 3">WILCCON 0269</strain>
    </source>
</reference>
<evidence type="ECO:0000313" key="3">
    <source>
        <dbReference type="Proteomes" id="UP001623660"/>
    </source>
</evidence>
<accession>A0ABW8SKC8</accession>
<evidence type="ECO:0000259" key="1">
    <source>
        <dbReference type="Pfam" id="PF05239"/>
    </source>
</evidence>
<dbReference type="Pfam" id="PF05239">
    <property type="entry name" value="PRC"/>
    <property type="match status" value="1"/>
</dbReference>
<protein>
    <submittedName>
        <fullName evidence="2">PRC-barrel domain-containing protein</fullName>
    </submittedName>
</protein>
<organism evidence="2 3">
    <name type="scientific">Candidatus Clostridium eludens</name>
    <dbReference type="NCBI Taxonomy" id="3381663"/>
    <lineage>
        <taxon>Bacteria</taxon>
        <taxon>Bacillati</taxon>
        <taxon>Bacillota</taxon>
        <taxon>Clostridia</taxon>
        <taxon>Eubacteriales</taxon>
        <taxon>Clostridiaceae</taxon>
        <taxon>Clostridium</taxon>
    </lineage>
</organism>
<dbReference type="Proteomes" id="UP001623660">
    <property type="component" value="Unassembled WGS sequence"/>
</dbReference>
<feature type="domain" description="PRC-barrel" evidence="1">
    <location>
        <begin position="75"/>
        <end position="129"/>
    </location>
</feature>
<evidence type="ECO:0000313" key="2">
    <source>
        <dbReference type="EMBL" id="MFL0196474.1"/>
    </source>
</evidence>